<evidence type="ECO:0000313" key="3">
    <source>
        <dbReference type="Proteomes" id="UP001501319"/>
    </source>
</evidence>
<protein>
    <recommendedName>
        <fullName evidence="4">Lipoprotein with Yx(FWY)xxD motif</fullName>
    </recommendedName>
</protein>
<organism evidence="2 3">
    <name type="scientific">Kribbella alba</name>
    <dbReference type="NCBI Taxonomy" id="190197"/>
    <lineage>
        <taxon>Bacteria</taxon>
        <taxon>Bacillati</taxon>
        <taxon>Actinomycetota</taxon>
        <taxon>Actinomycetes</taxon>
        <taxon>Propionibacteriales</taxon>
        <taxon>Kribbellaceae</taxon>
        <taxon>Kribbella</taxon>
    </lineage>
</organism>
<dbReference type="PANTHER" id="PTHR39335">
    <property type="entry name" value="BLL4220 PROTEIN"/>
    <property type="match status" value="1"/>
</dbReference>
<dbReference type="Pfam" id="PF03640">
    <property type="entry name" value="Lipoprotein_15"/>
    <property type="match status" value="2"/>
</dbReference>
<comment type="caution">
    <text evidence="2">The sequence shown here is derived from an EMBL/GenBank/DDBJ whole genome shotgun (WGS) entry which is preliminary data.</text>
</comment>
<dbReference type="PANTHER" id="PTHR39335:SF1">
    <property type="entry name" value="BLL4220 PROTEIN"/>
    <property type="match status" value="1"/>
</dbReference>
<keyword evidence="3" id="KW-1185">Reference proteome</keyword>
<sequence length="192" mass="19536">MMVASRIGFRRTSSRRWIPRAAGFGFAALAFAGCSGGGGYGGGPAPTGSSSGPSSGTVAVKEVPDVGSALVDGAGKTLYFSDQEAAGAIKCVGDCLGFWFPVPGDSTTASTAAVPGLAVIHRPDNGMDQLTYHGKPLYTFKLDNGPAQHNGHNLDDSFGNAEFTWRAASTSAAATPSDTKAPTGYDYGGNGY</sequence>
<gene>
    <name evidence="2" type="ORF">GCM10009744_44140</name>
</gene>
<accession>A0ABP4RF12</accession>
<dbReference type="Proteomes" id="UP001501319">
    <property type="component" value="Unassembled WGS sequence"/>
</dbReference>
<dbReference type="PROSITE" id="PS51257">
    <property type="entry name" value="PROKAR_LIPOPROTEIN"/>
    <property type="match status" value="1"/>
</dbReference>
<dbReference type="InterPro" id="IPR005297">
    <property type="entry name" value="Lipoprotein_repeat"/>
</dbReference>
<evidence type="ECO:0000313" key="2">
    <source>
        <dbReference type="EMBL" id="GAA1647984.1"/>
    </source>
</evidence>
<dbReference type="EMBL" id="BAAANE010000007">
    <property type="protein sequence ID" value="GAA1647984.1"/>
    <property type="molecule type" value="Genomic_DNA"/>
</dbReference>
<feature type="compositionally biased region" description="Low complexity" evidence="1">
    <location>
        <begin position="171"/>
        <end position="183"/>
    </location>
</feature>
<name>A0ABP4RF12_9ACTN</name>
<evidence type="ECO:0008006" key="4">
    <source>
        <dbReference type="Google" id="ProtNLM"/>
    </source>
</evidence>
<feature type="region of interest" description="Disordered" evidence="1">
    <location>
        <begin position="171"/>
        <end position="192"/>
    </location>
</feature>
<evidence type="ECO:0000256" key="1">
    <source>
        <dbReference type="SAM" id="MobiDB-lite"/>
    </source>
</evidence>
<reference evidence="3" key="1">
    <citation type="journal article" date="2019" name="Int. J. Syst. Evol. Microbiol.">
        <title>The Global Catalogue of Microorganisms (GCM) 10K type strain sequencing project: providing services to taxonomists for standard genome sequencing and annotation.</title>
        <authorList>
            <consortium name="The Broad Institute Genomics Platform"/>
            <consortium name="The Broad Institute Genome Sequencing Center for Infectious Disease"/>
            <person name="Wu L."/>
            <person name="Ma J."/>
        </authorList>
    </citation>
    <scope>NUCLEOTIDE SEQUENCE [LARGE SCALE GENOMIC DNA]</scope>
    <source>
        <strain evidence="3">JCM 14306</strain>
    </source>
</reference>
<proteinExistence type="predicted"/>